<dbReference type="AlphaFoldDB" id="A0A6M0CMJ7"/>
<dbReference type="Gene3D" id="3.30.1330.60">
    <property type="entry name" value="OmpA-like domain"/>
    <property type="match status" value="1"/>
</dbReference>
<evidence type="ECO:0000256" key="2">
    <source>
        <dbReference type="SAM" id="Coils"/>
    </source>
</evidence>
<comment type="caution">
    <text evidence="4">The sequence shown here is derived from an EMBL/GenBank/DDBJ whole genome shotgun (WGS) entry which is preliminary data.</text>
</comment>
<name>A0A6M0CMJ7_9FLAO</name>
<keyword evidence="5" id="KW-1185">Reference proteome</keyword>
<dbReference type="PANTHER" id="PTHR30329">
    <property type="entry name" value="STATOR ELEMENT OF FLAGELLAR MOTOR COMPLEX"/>
    <property type="match status" value="1"/>
</dbReference>
<evidence type="ECO:0000313" key="5">
    <source>
        <dbReference type="Proteomes" id="UP000474296"/>
    </source>
</evidence>
<dbReference type="Proteomes" id="UP000474296">
    <property type="component" value="Unassembled WGS sequence"/>
</dbReference>
<evidence type="ECO:0000256" key="1">
    <source>
        <dbReference type="PROSITE-ProRule" id="PRU00473"/>
    </source>
</evidence>
<dbReference type="PROSITE" id="PS51257">
    <property type="entry name" value="PROKAR_LIPOPROTEIN"/>
    <property type="match status" value="1"/>
</dbReference>
<proteinExistence type="predicted"/>
<accession>A0A6M0CMJ7</accession>
<dbReference type="RefSeq" id="WP_164030083.1">
    <property type="nucleotide sequence ID" value="NZ_JAABOQ010000002.1"/>
</dbReference>
<evidence type="ECO:0000313" key="4">
    <source>
        <dbReference type="EMBL" id="NER16687.1"/>
    </source>
</evidence>
<dbReference type="InterPro" id="IPR050330">
    <property type="entry name" value="Bact_OuterMem_StrucFunc"/>
</dbReference>
<feature type="coiled-coil region" evidence="2">
    <location>
        <begin position="24"/>
        <end position="79"/>
    </location>
</feature>
<gene>
    <name evidence="4" type="ORF">GWK10_05660</name>
</gene>
<dbReference type="InterPro" id="IPR006665">
    <property type="entry name" value="OmpA-like"/>
</dbReference>
<dbReference type="GO" id="GO:0016020">
    <property type="term" value="C:membrane"/>
    <property type="evidence" value="ECO:0007669"/>
    <property type="project" value="UniProtKB-UniRule"/>
</dbReference>
<dbReference type="InterPro" id="IPR036737">
    <property type="entry name" value="OmpA-like_sf"/>
</dbReference>
<reference evidence="4 5" key="1">
    <citation type="submission" date="2020-01" db="EMBL/GenBank/DDBJ databases">
        <title>Spongiivirga citrea KCTC 32990T.</title>
        <authorList>
            <person name="Wang G."/>
        </authorList>
    </citation>
    <scope>NUCLEOTIDE SEQUENCE [LARGE SCALE GENOMIC DNA]</scope>
    <source>
        <strain evidence="4 5">KCTC 32990</strain>
    </source>
</reference>
<feature type="domain" description="OmpA-like" evidence="3">
    <location>
        <begin position="147"/>
        <end position="269"/>
    </location>
</feature>
<dbReference type="SUPFAM" id="SSF103088">
    <property type="entry name" value="OmpA-like"/>
    <property type="match status" value="1"/>
</dbReference>
<dbReference type="PANTHER" id="PTHR30329:SF21">
    <property type="entry name" value="LIPOPROTEIN YIAD-RELATED"/>
    <property type="match status" value="1"/>
</dbReference>
<dbReference type="CDD" id="cd07185">
    <property type="entry name" value="OmpA_C-like"/>
    <property type="match status" value="1"/>
</dbReference>
<dbReference type="PROSITE" id="PS51123">
    <property type="entry name" value="OMPA_2"/>
    <property type="match status" value="1"/>
</dbReference>
<organism evidence="4 5">
    <name type="scientific">Spongiivirga citrea</name>
    <dbReference type="NCBI Taxonomy" id="1481457"/>
    <lineage>
        <taxon>Bacteria</taxon>
        <taxon>Pseudomonadati</taxon>
        <taxon>Bacteroidota</taxon>
        <taxon>Flavobacteriia</taxon>
        <taxon>Flavobacteriales</taxon>
        <taxon>Flavobacteriaceae</taxon>
        <taxon>Spongiivirga</taxon>
    </lineage>
</organism>
<dbReference type="Pfam" id="PF00691">
    <property type="entry name" value="OmpA"/>
    <property type="match status" value="1"/>
</dbReference>
<dbReference type="EMBL" id="JAABOQ010000002">
    <property type="protein sequence ID" value="NER16687.1"/>
    <property type="molecule type" value="Genomic_DNA"/>
</dbReference>
<protein>
    <submittedName>
        <fullName evidence="4">OmpA family protein</fullName>
    </submittedName>
</protein>
<evidence type="ECO:0000259" key="3">
    <source>
        <dbReference type="PROSITE" id="PS51123"/>
    </source>
</evidence>
<keyword evidence="2" id="KW-0175">Coiled coil</keyword>
<sequence>MKKILMLSASAMFIMTSCVSNKKYAELEAKQQETQDLLNSATVKLNSCLSEKDAATASMQSLKDQVENLKKTNGALLNNVGGLATLSQKGAENLERSLESIKEKDMQIKTMRDAINKKDSVTLALVTSLKGVLGNLQDEDIEVNVEKGVVFISISDKLLFKTGSYKVSSKANGILGKVAKVVLDKPDMEFMVEGHTDNVPYKSGILEDNWDLSVKRATAIVRELQTKFGVPAERMTAAGRSSYVPIADNSTAAGRATNRRIKVVVLPKLDQFYNMIEQGMKEATQGGQ</sequence>
<keyword evidence="1" id="KW-0472">Membrane</keyword>